<feature type="domain" description="N-acetyltransferase" evidence="3">
    <location>
        <begin position="28"/>
        <end position="179"/>
    </location>
</feature>
<dbReference type="PROSITE" id="PS51186">
    <property type="entry name" value="GNAT"/>
    <property type="match status" value="1"/>
</dbReference>
<organism evidence="4 5">
    <name type="scientific">Solibacillus palustris</name>
    <dbReference type="NCBI Taxonomy" id="2908203"/>
    <lineage>
        <taxon>Bacteria</taxon>
        <taxon>Bacillati</taxon>
        <taxon>Bacillota</taxon>
        <taxon>Bacilli</taxon>
        <taxon>Bacillales</taxon>
        <taxon>Caryophanaceae</taxon>
        <taxon>Solibacillus</taxon>
    </lineage>
</organism>
<dbReference type="SUPFAM" id="SSF55729">
    <property type="entry name" value="Acyl-CoA N-acyltransferases (Nat)"/>
    <property type="match status" value="1"/>
</dbReference>
<proteinExistence type="predicted"/>
<evidence type="ECO:0000259" key="3">
    <source>
        <dbReference type="PROSITE" id="PS51186"/>
    </source>
</evidence>
<gene>
    <name evidence="4" type="ORF">LZ480_15945</name>
</gene>
<dbReference type="InterPro" id="IPR016181">
    <property type="entry name" value="Acyl_CoA_acyltransferase"/>
</dbReference>
<dbReference type="EMBL" id="JAKZFC010000007">
    <property type="protein sequence ID" value="MCH7323368.1"/>
    <property type="molecule type" value="Genomic_DNA"/>
</dbReference>
<name>A0ABS9UGJ5_9BACL</name>
<comment type="caution">
    <text evidence="4">The sequence shown here is derived from an EMBL/GenBank/DDBJ whole genome shotgun (WGS) entry which is preliminary data.</text>
</comment>
<reference evidence="4 5" key="1">
    <citation type="submission" date="2022-03" db="EMBL/GenBank/DDBJ databases">
        <authorList>
            <person name="Jo J.-H."/>
            <person name="Im W.-T."/>
        </authorList>
    </citation>
    <scope>NUCLEOTIDE SEQUENCE [LARGE SCALE GENOMIC DNA]</scope>
    <source>
        <strain evidence="4 5">MA9</strain>
    </source>
</reference>
<evidence type="ECO:0000313" key="5">
    <source>
        <dbReference type="Proteomes" id="UP001316087"/>
    </source>
</evidence>
<sequence length="182" mass="21346">MLSIQQIDEKNYPLGKKVIFSYQSEKYFKIHSENIGHLQTFTLTEDKFEIPFIKEREEEIFEPYKEGSEVYLAQFNNEEAAIMVIQKMEWNNTLLIHDLYVNEGFKQKGIGRSLIELAKKRATELGVRAIVLETQTSNYPAIQFYLKNGFQLVGFNLISYSNEDVKNHEVRIEMGFLFENLT</sequence>
<protein>
    <submittedName>
        <fullName evidence="4">GNAT family N-acetyltransferase</fullName>
    </submittedName>
</protein>
<dbReference type="CDD" id="cd04301">
    <property type="entry name" value="NAT_SF"/>
    <property type="match status" value="1"/>
</dbReference>
<keyword evidence="1" id="KW-0808">Transferase</keyword>
<dbReference type="PANTHER" id="PTHR43420">
    <property type="entry name" value="ACETYLTRANSFERASE"/>
    <property type="match status" value="1"/>
</dbReference>
<evidence type="ECO:0000313" key="4">
    <source>
        <dbReference type="EMBL" id="MCH7323368.1"/>
    </source>
</evidence>
<dbReference type="InterPro" id="IPR050680">
    <property type="entry name" value="YpeA/RimI_acetyltransf"/>
</dbReference>
<evidence type="ECO:0000256" key="1">
    <source>
        <dbReference type="ARBA" id="ARBA00022679"/>
    </source>
</evidence>
<dbReference type="InterPro" id="IPR000182">
    <property type="entry name" value="GNAT_dom"/>
</dbReference>
<dbReference type="Gene3D" id="3.40.630.30">
    <property type="match status" value="1"/>
</dbReference>
<evidence type="ECO:0000256" key="2">
    <source>
        <dbReference type="ARBA" id="ARBA00023315"/>
    </source>
</evidence>
<keyword evidence="5" id="KW-1185">Reference proteome</keyword>
<dbReference type="Pfam" id="PF00583">
    <property type="entry name" value="Acetyltransf_1"/>
    <property type="match status" value="1"/>
</dbReference>
<dbReference type="RefSeq" id="WP_241370540.1">
    <property type="nucleotide sequence ID" value="NZ_JAKZFC010000007.1"/>
</dbReference>
<keyword evidence="2" id="KW-0012">Acyltransferase</keyword>
<accession>A0ABS9UGJ5</accession>
<dbReference type="Proteomes" id="UP001316087">
    <property type="component" value="Unassembled WGS sequence"/>
</dbReference>